<dbReference type="PROSITE" id="PS51186">
    <property type="entry name" value="GNAT"/>
    <property type="match status" value="2"/>
</dbReference>
<dbReference type="HOGENOM" id="CLU_062214_0_0_10"/>
<dbReference type="AlphaFoldDB" id="H8KX15"/>
<dbReference type="STRING" id="929556.Solca_3337"/>
<evidence type="ECO:0000256" key="1">
    <source>
        <dbReference type="ARBA" id="ARBA00022679"/>
    </source>
</evidence>
<name>H8KX15_SOLCM</name>
<accession>H8KX15</accession>
<dbReference type="Proteomes" id="UP000007590">
    <property type="component" value="Chromosome"/>
</dbReference>
<reference evidence="4" key="1">
    <citation type="submission" date="2012-02" db="EMBL/GenBank/DDBJ databases">
        <title>The complete genome of Solitalea canadensis DSM 3403.</title>
        <authorList>
            <consortium name="US DOE Joint Genome Institute (JGI-PGF)"/>
            <person name="Lucas S."/>
            <person name="Copeland A."/>
            <person name="Lapidus A."/>
            <person name="Glavina del Rio T."/>
            <person name="Dalin E."/>
            <person name="Tice H."/>
            <person name="Bruce D."/>
            <person name="Goodwin L."/>
            <person name="Pitluck S."/>
            <person name="Peters L."/>
            <person name="Ovchinnikova G."/>
            <person name="Lu M."/>
            <person name="Kyrpides N."/>
            <person name="Mavromatis K."/>
            <person name="Ivanova N."/>
            <person name="Brettin T."/>
            <person name="Detter J.C."/>
            <person name="Han C."/>
            <person name="Larimer F."/>
            <person name="Land M."/>
            <person name="Hauser L."/>
            <person name="Markowitz V."/>
            <person name="Cheng J.-F."/>
            <person name="Hugenholtz P."/>
            <person name="Woyke T."/>
            <person name="Wu D."/>
            <person name="Spring S."/>
            <person name="Schroeder M."/>
            <person name="Kopitz M."/>
            <person name="Brambilla E."/>
            <person name="Klenk H.-P."/>
            <person name="Eisen J.A."/>
        </authorList>
    </citation>
    <scope>NUCLEOTIDE SEQUENCE</scope>
    <source>
        <strain evidence="4">DSM 3403</strain>
    </source>
</reference>
<dbReference type="RefSeq" id="WP_014681567.1">
    <property type="nucleotide sequence ID" value="NC_017770.1"/>
</dbReference>
<feature type="domain" description="N-acetyltransferase" evidence="3">
    <location>
        <begin position="1"/>
        <end position="153"/>
    </location>
</feature>
<dbReference type="OrthoDB" id="4228396at2"/>
<evidence type="ECO:0000313" key="4">
    <source>
        <dbReference type="EMBL" id="AFD08344.1"/>
    </source>
</evidence>
<dbReference type="SUPFAM" id="SSF55729">
    <property type="entry name" value="Acyl-CoA N-acyltransferases (Nat)"/>
    <property type="match status" value="2"/>
</dbReference>
<dbReference type="EMBL" id="CP003349">
    <property type="protein sequence ID" value="AFD08344.1"/>
    <property type="molecule type" value="Genomic_DNA"/>
</dbReference>
<sequence length="280" mass="31652">MEIRTLENVPVTTILDTFNESFSDYIVKFHLTEQQLIDKMQSEGTSLNHSVGMFDDDKLVGFILNAYDEIDGKKVVYNGGTGVIPSHRGKGITQQIYHYIIKRLADNDGITTHLLEFIIGNNYARQVYENVGFKIVRELDCLKGSVESVPNIEGLSFKELENVDWVHLQAFFTLQPSWQNSIESVKRAEGKRKTIGAYVDEVLVGFASFNPENGRIALFAIAPVYRKNGYGSVLLSHIQQQFEGEISIFNVDVSDIEIHGFFKKKGLQSIIGQYEMTLEV</sequence>
<dbReference type="Pfam" id="PF00583">
    <property type="entry name" value="Acetyltransf_1"/>
    <property type="match status" value="2"/>
</dbReference>
<dbReference type="InterPro" id="IPR000182">
    <property type="entry name" value="GNAT_dom"/>
</dbReference>
<dbReference type="CDD" id="cd04301">
    <property type="entry name" value="NAT_SF"/>
    <property type="match status" value="2"/>
</dbReference>
<organism evidence="4 5">
    <name type="scientific">Solitalea canadensis (strain ATCC 29591 / DSM 3403 / JCM 21819 / LMG 8368 / NBRC 15130 / NCIMB 12057 / USAM 9D)</name>
    <name type="common">Flexibacter canadensis</name>
    <dbReference type="NCBI Taxonomy" id="929556"/>
    <lineage>
        <taxon>Bacteria</taxon>
        <taxon>Pseudomonadati</taxon>
        <taxon>Bacteroidota</taxon>
        <taxon>Sphingobacteriia</taxon>
        <taxon>Sphingobacteriales</taxon>
        <taxon>Sphingobacteriaceae</taxon>
        <taxon>Solitalea</taxon>
    </lineage>
</organism>
<gene>
    <name evidence="4" type="ordered locus">Solca_3337</name>
</gene>
<dbReference type="Gene3D" id="3.40.630.30">
    <property type="match status" value="2"/>
</dbReference>
<dbReference type="InterPro" id="IPR016181">
    <property type="entry name" value="Acyl_CoA_acyltransferase"/>
</dbReference>
<dbReference type="GO" id="GO:0016747">
    <property type="term" value="F:acyltransferase activity, transferring groups other than amino-acyl groups"/>
    <property type="evidence" value="ECO:0007669"/>
    <property type="project" value="InterPro"/>
</dbReference>
<dbReference type="PANTHER" id="PTHR43420:SF44">
    <property type="entry name" value="ACETYLTRANSFERASE YPEA"/>
    <property type="match status" value="1"/>
</dbReference>
<dbReference type="eggNOG" id="COG0456">
    <property type="taxonomic scope" value="Bacteria"/>
</dbReference>
<keyword evidence="2" id="KW-0012">Acyltransferase</keyword>
<keyword evidence="5" id="KW-1185">Reference proteome</keyword>
<proteinExistence type="predicted"/>
<dbReference type="PANTHER" id="PTHR43420">
    <property type="entry name" value="ACETYLTRANSFERASE"/>
    <property type="match status" value="1"/>
</dbReference>
<dbReference type="KEGG" id="scn:Solca_3337"/>
<protein>
    <submittedName>
        <fullName evidence="4">Acetyltransferase</fullName>
    </submittedName>
</protein>
<feature type="domain" description="N-acetyltransferase" evidence="3">
    <location>
        <begin position="155"/>
        <end position="280"/>
    </location>
</feature>
<keyword evidence="1 4" id="KW-0808">Transferase</keyword>
<evidence type="ECO:0000256" key="2">
    <source>
        <dbReference type="ARBA" id="ARBA00023315"/>
    </source>
</evidence>
<evidence type="ECO:0000313" key="5">
    <source>
        <dbReference type="Proteomes" id="UP000007590"/>
    </source>
</evidence>
<dbReference type="InterPro" id="IPR050680">
    <property type="entry name" value="YpeA/RimI_acetyltransf"/>
</dbReference>
<evidence type="ECO:0000259" key="3">
    <source>
        <dbReference type="PROSITE" id="PS51186"/>
    </source>
</evidence>